<dbReference type="AlphaFoldDB" id="A0A8C4SA79"/>
<reference evidence="2" key="1">
    <citation type="submission" date="2021-06" db="EMBL/GenBank/DDBJ databases">
        <authorList>
            <consortium name="Wellcome Sanger Institute Data Sharing"/>
        </authorList>
    </citation>
    <scope>NUCLEOTIDE SEQUENCE [LARGE SCALE GENOMIC DNA]</scope>
</reference>
<evidence type="ECO:0000313" key="2">
    <source>
        <dbReference type="Ensembl" id="ENSECRP00000014572.1"/>
    </source>
</evidence>
<reference evidence="2" key="2">
    <citation type="submission" date="2025-08" db="UniProtKB">
        <authorList>
            <consortium name="Ensembl"/>
        </authorList>
    </citation>
    <scope>IDENTIFICATION</scope>
</reference>
<protein>
    <submittedName>
        <fullName evidence="2">Uncharacterized protein</fullName>
    </submittedName>
</protein>
<accession>A0A8C4SA79</accession>
<dbReference type="Ensembl" id="ENSECRT00000014828.1">
    <property type="protein sequence ID" value="ENSECRP00000014572.1"/>
    <property type="gene ID" value="ENSECRG00000009731.1"/>
</dbReference>
<evidence type="ECO:0000313" key="3">
    <source>
        <dbReference type="Proteomes" id="UP000694620"/>
    </source>
</evidence>
<reference evidence="2" key="3">
    <citation type="submission" date="2025-09" db="UniProtKB">
        <authorList>
            <consortium name="Ensembl"/>
        </authorList>
    </citation>
    <scope>IDENTIFICATION</scope>
</reference>
<evidence type="ECO:0000256" key="1">
    <source>
        <dbReference type="SAM" id="MobiDB-lite"/>
    </source>
</evidence>
<feature type="region of interest" description="Disordered" evidence="1">
    <location>
        <begin position="1"/>
        <end position="31"/>
    </location>
</feature>
<sequence length="59" mass="6956">MASKTHTRPSPAHQQFTKQPTMAHALQSQQFAREQKHLPRMFSLIKNESRRFEEDHIPS</sequence>
<dbReference type="GeneTree" id="ENSGT01050000245873"/>
<feature type="compositionally biased region" description="Polar residues" evidence="1">
    <location>
        <begin position="12"/>
        <end position="31"/>
    </location>
</feature>
<name>A0A8C4SA79_ERPCA</name>
<proteinExistence type="predicted"/>
<organism evidence="2 3">
    <name type="scientific">Erpetoichthys calabaricus</name>
    <name type="common">Rope fish</name>
    <name type="synonym">Calamoichthys calabaricus</name>
    <dbReference type="NCBI Taxonomy" id="27687"/>
    <lineage>
        <taxon>Eukaryota</taxon>
        <taxon>Metazoa</taxon>
        <taxon>Chordata</taxon>
        <taxon>Craniata</taxon>
        <taxon>Vertebrata</taxon>
        <taxon>Euteleostomi</taxon>
        <taxon>Actinopterygii</taxon>
        <taxon>Polypteriformes</taxon>
        <taxon>Polypteridae</taxon>
        <taxon>Erpetoichthys</taxon>
    </lineage>
</organism>
<keyword evidence="3" id="KW-1185">Reference proteome</keyword>
<dbReference type="Proteomes" id="UP000694620">
    <property type="component" value="Chromosome 10"/>
</dbReference>